<gene>
    <name evidence="2" type="ORF">CYJ19_05875</name>
</gene>
<dbReference type="RefSeq" id="WP_070454305.1">
    <property type="nucleotide sequence ID" value="NZ_PKKO01000003.1"/>
</dbReference>
<reference evidence="2 3" key="1">
    <citation type="submission" date="2017-12" db="EMBL/GenBank/DDBJ databases">
        <title>Phylogenetic diversity of female urinary microbiome.</title>
        <authorList>
            <person name="Thomas-White K."/>
            <person name="Wolfe A.J."/>
        </authorList>
    </citation>
    <scope>NUCLEOTIDE SEQUENCE [LARGE SCALE GENOMIC DNA]</scope>
    <source>
        <strain evidence="2 3">UMB0402</strain>
    </source>
</reference>
<dbReference type="Proteomes" id="UP000235122">
    <property type="component" value="Unassembled WGS sequence"/>
</dbReference>
<keyword evidence="3" id="KW-1185">Reference proteome</keyword>
<organism evidence="2 3">
    <name type="scientific">Winkia neuii</name>
    <dbReference type="NCBI Taxonomy" id="33007"/>
    <lineage>
        <taxon>Bacteria</taxon>
        <taxon>Bacillati</taxon>
        <taxon>Actinomycetota</taxon>
        <taxon>Actinomycetes</taxon>
        <taxon>Actinomycetales</taxon>
        <taxon>Actinomycetaceae</taxon>
        <taxon>Winkia</taxon>
    </lineage>
</organism>
<evidence type="ECO:0000313" key="2">
    <source>
        <dbReference type="EMBL" id="PKY72369.1"/>
    </source>
</evidence>
<evidence type="ECO:0000313" key="3">
    <source>
        <dbReference type="Proteomes" id="UP000235122"/>
    </source>
</evidence>
<name>A0A2I1IMK6_9ACTO</name>
<accession>A0A2I1IMK6</accession>
<protein>
    <submittedName>
        <fullName evidence="2">Uncharacterized protein</fullName>
    </submittedName>
</protein>
<dbReference type="AlphaFoldDB" id="A0A2I1IMK6"/>
<feature type="region of interest" description="Disordered" evidence="1">
    <location>
        <begin position="185"/>
        <end position="208"/>
    </location>
</feature>
<dbReference type="EMBL" id="PKKO01000003">
    <property type="protein sequence ID" value="PKY72369.1"/>
    <property type="molecule type" value="Genomic_DNA"/>
</dbReference>
<proteinExistence type="predicted"/>
<comment type="caution">
    <text evidence="2">The sequence shown here is derived from an EMBL/GenBank/DDBJ whole genome shotgun (WGS) entry which is preliminary data.</text>
</comment>
<sequence>MAKDEYGNDLSAVLVPVTGQIGYCRLKDFTLPDIAEVGKAEFKFAKGKMKPLGLLTDDGGPEWEEKQDGDPIQFWQDGYSLPTGKADVTCKITLAESNAESQEFIRGRAYDTNHHMLVNAGSFGEPFAFYTEEIAANGTIRRRLGERASVTEMKPVKSERGKVQGYEVTITLGAVNGGHFHEWLIPKEDQTGGGSTPVRTPGETSESH</sequence>
<evidence type="ECO:0000256" key="1">
    <source>
        <dbReference type="SAM" id="MobiDB-lite"/>
    </source>
</evidence>